<dbReference type="PANTHER" id="PTHR47447">
    <property type="entry name" value="OS03G0856100 PROTEIN"/>
    <property type="match status" value="1"/>
</dbReference>
<dbReference type="InterPro" id="IPR002885">
    <property type="entry name" value="PPR_rpt"/>
</dbReference>
<feature type="repeat" description="PPR" evidence="3">
    <location>
        <begin position="296"/>
        <end position="331"/>
    </location>
</feature>
<proteinExistence type="inferred from homology"/>
<accession>A0A1S4CLG7</accession>
<protein>
    <submittedName>
        <fullName evidence="6">Pentatricopeptide repeat-containing protein At5g50280, chloroplastic</fullName>
    </submittedName>
    <submittedName>
        <fullName evidence="6">Uncharacterized protein LOC107820321</fullName>
    </submittedName>
</protein>
<feature type="repeat" description="PPR" evidence="3">
    <location>
        <begin position="402"/>
        <end position="436"/>
    </location>
</feature>
<dbReference type="OMA" id="FFEWMGL"/>
<feature type="region of interest" description="Disordered" evidence="4">
    <location>
        <begin position="72"/>
        <end position="93"/>
    </location>
</feature>
<reference evidence="5" key="1">
    <citation type="journal article" date="2014" name="Nat. Commun.">
        <title>The tobacco genome sequence and its comparison with those of tomato and potato.</title>
        <authorList>
            <person name="Sierro N."/>
            <person name="Battey J.N."/>
            <person name="Ouadi S."/>
            <person name="Bakaher N."/>
            <person name="Bovet L."/>
            <person name="Willig A."/>
            <person name="Goepfert S."/>
            <person name="Peitsch M.C."/>
            <person name="Ivanov N.V."/>
        </authorList>
    </citation>
    <scope>NUCLEOTIDE SEQUENCE [LARGE SCALE GENOMIC DNA]</scope>
</reference>
<feature type="repeat" description="PPR" evidence="3">
    <location>
        <begin position="437"/>
        <end position="472"/>
    </location>
</feature>
<dbReference type="InterPro" id="IPR011990">
    <property type="entry name" value="TPR-like_helical_dom_sf"/>
</dbReference>
<comment type="similarity">
    <text evidence="1">Belongs to the PPR family. P subfamily.</text>
</comment>
<dbReference type="Pfam" id="PF13812">
    <property type="entry name" value="PPR_3"/>
    <property type="match status" value="2"/>
</dbReference>
<dbReference type="GeneID" id="107820321"/>
<dbReference type="Proteomes" id="UP000790787">
    <property type="component" value="Chromosome 6"/>
</dbReference>
<evidence type="ECO:0000256" key="1">
    <source>
        <dbReference type="ARBA" id="ARBA00007626"/>
    </source>
</evidence>
<feature type="repeat" description="PPR" evidence="3">
    <location>
        <begin position="543"/>
        <end position="577"/>
    </location>
</feature>
<dbReference type="GO" id="GO:0006397">
    <property type="term" value="P:mRNA processing"/>
    <property type="evidence" value="ECO:0000318"/>
    <property type="project" value="GO_Central"/>
</dbReference>
<name>A0A1S4CLG7_TOBAC</name>
<feature type="repeat" description="PPR" evidence="3">
    <location>
        <begin position="578"/>
        <end position="612"/>
    </location>
</feature>
<feature type="repeat" description="PPR" evidence="3">
    <location>
        <begin position="473"/>
        <end position="507"/>
    </location>
</feature>
<dbReference type="KEGG" id="nta:107820321"/>
<dbReference type="RefSeq" id="XP_016502068.1">
    <property type="nucleotide sequence ID" value="XM_016646582.1"/>
</dbReference>
<evidence type="ECO:0000256" key="4">
    <source>
        <dbReference type="SAM" id="MobiDB-lite"/>
    </source>
</evidence>
<dbReference type="NCBIfam" id="TIGR00756">
    <property type="entry name" value="PPR"/>
    <property type="match status" value="9"/>
</dbReference>
<dbReference type="Gene3D" id="1.25.40.10">
    <property type="entry name" value="Tetratricopeptide repeat domain"/>
    <property type="match status" value="3"/>
</dbReference>
<organism evidence="5 6">
    <name type="scientific">Nicotiana tabacum</name>
    <name type="common">Common tobacco</name>
    <dbReference type="NCBI Taxonomy" id="4097"/>
    <lineage>
        <taxon>Eukaryota</taxon>
        <taxon>Viridiplantae</taxon>
        <taxon>Streptophyta</taxon>
        <taxon>Embryophyta</taxon>
        <taxon>Tracheophyta</taxon>
        <taxon>Spermatophyta</taxon>
        <taxon>Magnoliopsida</taxon>
        <taxon>eudicotyledons</taxon>
        <taxon>Gunneridae</taxon>
        <taxon>Pentapetalae</taxon>
        <taxon>asterids</taxon>
        <taxon>lamiids</taxon>
        <taxon>Solanales</taxon>
        <taxon>Solanaceae</taxon>
        <taxon>Nicotianoideae</taxon>
        <taxon>Nicotianeae</taxon>
        <taxon>Nicotiana</taxon>
    </lineage>
</organism>
<dbReference type="Pfam" id="PF01535">
    <property type="entry name" value="PPR"/>
    <property type="match status" value="1"/>
</dbReference>
<dbReference type="GO" id="GO:0003729">
    <property type="term" value="F:mRNA binding"/>
    <property type="evidence" value="ECO:0000318"/>
    <property type="project" value="GO_Central"/>
</dbReference>
<feature type="repeat" description="PPR" evidence="3">
    <location>
        <begin position="508"/>
        <end position="542"/>
    </location>
</feature>
<dbReference type="OrthoDB" id="5588846at2759"/>
<feature type="repeat" description="PPR" evidence="3">
    <location>
        <begin position="367"/>
        <end position="401"/>
    </location>
</feature>
<sequence length="710" mass="80702">MALKHSFIPSSTCCTLQVNHYSHLPHPVPIRKNLICLRPFSQSSFLSFSSSCLPHSTSSPLFLSFLEEDEQESEEELTLSETEQLKQPDNDPIRRFFQTRTADLESDPDPGREGKLSFSKNRKTSWHLASINSSTENDEDEVENIPKLPLDTLSSPKNEGVVSEILEKARSLPENVTLGEVLGEFERRVGAKECEEVLVLLGNEGLAINCLYFFEWMGLNEPSLVTPRAYTILFPILGRAGMSKELLVLFKNLPEKKGFRDVHVYNAAISGLLCCRRYDDAWEVFESMETNSVQPDHVTTSIMITIMRKRGNSAKEAWELFEKMNGEGVKWSLEVAGALIKSFCDEGLKKEALIVQSEMEKKGISSNVIVYNTLMHAYCKANQIEEAEGLFDEMKRKKIAPTSATYNILMDAYSRRLQPDVVEKLLLEMENAGLEPNVKSYTCLISAYGRLKKMSDMAANAFLRMKKVGIKPNSYSYTALIHAYSISGWHDKAYTAFENMLREGIKPSIETYTALLDAFRRAGDTQTLKKIWKMMIRDKIEGTRVTFNILLDGFAKQGCYVEARDVICEFGKLGLQPTVMTYNMLINAYARGGQESRLPQLVKEMAALNLKPDSITYSTMIYAYIRVRDFKRAFYYHKQMVKSRQVPDAESYEKLRAILDVKAAIKNRKDKSALMGIVRSSMGLLKEKKKGKKDEFWKNRKRGSRFQGGQ</sequence>
<keyword evidence="5" id="KW-1185">Reference proteome</keyword>
<evidence type="ECO:0000256" key="3">
    <source>
        <dbReference type="PROSITE-ProRule" id="PRU00708"/>
    </source>
</evidence>
<feature type="region of interest" description="Disordered" evidence="4">
    <location>
        <begin position="685"/>
        <end position="710"/>
    </location>
</feature>
<dbReference type="SMR" id="A0A1S4CLG7"/>
<dbReference type="GO" id="GO:0005737">
    <property type="term" value="C:cytoplasm"/>
    <property type="evidence" value="ECO:0000318"/>
    <property type="project" value="GO_Central"/>
</dbReference>
<evidence type="ECO:0000313" key="5">
    <source>
        <dbReference type="Proteomes" id="UP000790787"/>
    </source>
</evidence>
<keyword evidence="2" id="KW-0677">Repeat</keyword>
<dbReference type="PROSITE" id="PS51375">
    <property type="entry name" value="PPR"/>
    <property type="match status" value="10"/>
</dbReference>
<reference evidence="6" key="2">
    <citation type="submission" date="2025-08" db="UniProtKB">
        <authorList>
            <consortium name="RefSeq"/>
        </authorList>
    </citation>
    <scope>IDENTIFICATION</scope>
    <source>
        <tissue evidence="6">Leaf</tissue>
    </source>
</reference>
<dbReference type="PaxDb" id="4097-A0A1S4CLG7"/>
<dbReference type="Pfam" id="PF13041">
    <property type="entry name" value="PPR_2"/>
    <property type="match status" value="3"/>
</dbReference>
<evidence type="ECO:0000313" key="6">
    <source>
        <dbReference type="RefSeq" id="XP_016502068.1"/>
    </source>
</evidence>
<dbReference type="AlphaFoldDB" id="A0A1S4CLG7"/>
<dbReference type="STRING" id="4097.A0A1S4CLG7"/>
<feature type="repeat" description="PPR" evidence="3">
    <location>
        <begin position="613"/>
        <end position="647"/>
    </location>
</feature>
<evidence type="ECO:0000256" key="2">
    <source>
        <dbReference type="ARBA" id="ARBA00022737"/>
    </source>
</evidence>
<feature type="repeat" description="PPR" evidence="3">
    <location>
        <begin position="261"/>
        <end position="295"/>
    </location>
</feature>
<feature type="compositionally biased region" description="Basic and acidic residues" evidence="4">
    <location>
        <begin position="83"/>
        <end position="93"/>
    </location>
</feature>
<gene>
    <name evidence="6" type="primary">LOC107820321</name>
</gene>
<dbReference type="PANTHER" id="PTHR47447:SF23">
    <property type="entry name" value="PENTACOTRIPEPTIDE-REPEAT REGION OF PRORP DOMAIN-CONTAINING PROTEIN"/>
    <property type="match status" value="1"/>
</dbReference>
<dbReference type="RefSeq" id="XP_016502068.1">
    <property type="nucleotide sequence ID" value="XM_016646582.2"/>
</dbReference>